<evidence type="ECO:0000259" key="12">
    <source>
        <dbReference type="Pfam" id="PF26252"/>
    </source>
</evidence>
<sequence length="1216" mass="139020">MDHQLENGDGPGTTQSASHKQVTETLPRLNLSFTSLLDRNQFYFPEIENGSVGVDAKRKQARKEGMKIQNCATIKVVGLPPTTTAGDLLTFFSSAVGIQAIASDFPLLRRGWLPRTSPTQGAITARVQFSHPDGATKALHMFRNENENEKPPQLGSNPLEVSISDDDIIHRASSSSNRLEDAELLLGNRLQEQTMEVIQSWDRVRVEMMPERHRIDIFLQHDGHKYKLEVYFHDIISISGCKLPTEDATNSSDAILLELMYAPRIYRAMDMPKKNRNYKTERYHTCIGGLQSQCIWIRQPDFTCNSSFGKSGCLCLKLQQGSSYIQPLKSFPQPVEMRDITLVHAESIPHTSDCVELHPLLEIPSEMPVPYEILFQLNSLVHTHKLPPNVVDLDLLKTLSKLPLELCTKILQRMHRLKSTCYNPVQFVENYSYEIARGRDLNAGRSKQRLMRCFRVLITPTKVYLQGPEAEKSNYIVQHFSKFSTDFARVSFVDEDWSKLSFSSLSTQIEHGFLSRPLKTGIRSRILSILKNGFRIGEKKFEFLAFSASQLRGNSVWMFASNSEVTAATIRKFMGQFTPIRSISKCAARMGQLFSSSTQTINVSECHIQMLPDIEVITDTGTKYCFSDGIGQISRSFARQVAEKCGLPHTHTPSAYQIRYGGFKGVVAVNRNSFSKLSLRGSMKKFESQNTMLNITKWSNYQPAFLNREIITLLSTLGVPDDVFDEMQNEHLMLLDKILTSRDDALKSVQRMYGKDLKIAERMLKEEYEPTLEPYLFMVLKAQRDYQLVDIRTKCRIFVPRARVSIGCLDEIGRLDYGQVYIRVTLKNEEQMEAASEEGCLCKFDGTTAVVVGKVVVTKNPCLHPGDVRVLDAIYDAELDEMGMIDCLVFPQKGKRPHPNECSGGDLDGDLYFVSWDELLIPHEIDPPMDYSGPRQRTMDHDVSLEEIQNFFVDYMENDTLGTISNAHLVYSDQEPLKARSEKCLELAKLHSMSVDFAKTGAPAEMPKHLIPKKYPDFMERHDKPMYVSTGVLGKLYHSFMSYTRNGDAVHEIACKSSYDYDLEVEGFVNYLDEAQEYYEMYHERFSNLMCYYKAEDEEEIVTGNLSNKSLYLKKDNKQYGELKDRILVAFKDLQREAAGWFKNSCAESEYSKMASAWYHVVYRPKFSGTEERRFLSFPWVNFDVLLDIKASKRHMRKLEELREEEMRDLCDDVDS</sequence>
<reference evidence="14" key="1">
    <citation type="submission" date="2022-08" db="EMBL/GenBank/DDBJ databases">
        <authorList>
            <person name="Marques A."/>
        </authorList>
    </citation>
    <scope>NUCLEOTIDE SEQUENCE</scope>
    <source>
        <strain evidence="14">RhyPub2mFocal</strain>
        <tissue evidence="14">Leaves</tissue>
    </source>
</reference>
<dbReference type="InterPro" id="IPR058751">
    <property type="entry name" value="RDRP_helical"/>
</dbReference>
<keyword evidence="6 8" id="KW-0943">RNA-mediated gene silencing</keyword>
<organism evidence="14 15">
    <name type="scientific">Rhynchospora pubera</name>
    <dbReference type="NCBI Taxonomy" id="906938"/>
    <lineage>
        <taxon>Eukaryota</taxon>
        <taxon>Viridiplantae</taxon>
        <taxon>Streptophyta</taxon>
        <taxon>Embryophyta</taxon>
        <taxon>Tracheophyta</taxon>
        <taxon>Spermatophyta</taxon>
        <taxon>Magnoliopsida</taxon>
        <taxon>Liliopsida</taxon>
        <taxon>Poales</taxon>
        <taxon>Cyperaceae</taxon>
        <taxon>Cyperoideae</taxon>
        <taxon>Rhynchosporeae</taxon>
        <taxon>Rhynchospora</taxon>
    </lineage>
</organism>
<evidence type="ECO:0000256" key="4">
    <source>
        <dbReference type="ARBA" id="ARBA00022695"/>
    </source>
</evidence>
<accession>A0AAV8BPF1</accession>
<keyword evidence="2 8" id="KW-0696">RNA-directed RNA polymerase</keyword>
<evidence type="ECO:0000256" key="5">
    <source>
        <dbReference type="ARBA" id="ARBA00022884"/>
    </source>
</evidence>
<evidence type="ECO:0000259" key="10">
    <source>
        <dbReference type="Pfam" id="PF05183"/>
    </source>
</evidence>
<feature type="region of interest" description="Disordered" evidence="9">
    <location>
        <begin position="1"/>
        <end position="21"/>
    </location>
</feature>
<evidence type="ECO:0000256" key="1">
    <source>
        <dbReference type="ARBA" id="ARBA00005762"/>
    </source>
</evidence>
<keyword evidence="4 8" id="KW-0548">Nucleotidyltransferase</keyword>
<evidence type="ECO:0000256" key="9">
    <source>
        <dbReference type="SAM" id="MobiDB-lite"/>
    </source>
</evidence>
<dbReference type="PANTHER" id="PTHR23079:SF5">
    <property type="entry name" value="RNA-DEPENDENT RNA POLYMERASE 2"/>
    <property type="match status" value="1"/>
</dbReference>
<feature type="domain" description="RDRP core" evidence="10">
    <location>
        <begin position="458"/>
        <end position="1039"/>
    </location>
</feature>
<dbReference type="InterPro" id="IPR007855">
    <property type="entry name" value="RDRP"/>
</dbReference>
<feature type="compositionally biased region" description="Polar residues" evidence="9">
    <location>
        <begin position="12"/>
        <end position="21"/>
    </location>
</feature>
<evidence type="ECO:0000313" key="15">
    <source>
        <dbReference type="Proteomes" id="UP001140206"/>
    </source>
</evidence>
<dbReference type="CDD" id="cd00590">
    <property type="entry name" value="RRM_SF"/>
    <property type="match status" value="1"/>
</dbReference>
<dbReference type="InterPro" id="IPR057596">
    <property type="entry name" value="RDRP_core"/>
</dbReference>
<dbReference type="Pfam" id="PF26253">
    <property type="entry name" value="RdRP_head"/>
    <property type="match status" value="1"/>
</dbReference>
<feature type="domain" description="RDR1/2-like PH-like" evidence="11">
    <location>
        <begin position="184"/>
        <end position="336"/>
    </location>
</feature>
<evidence type="ECO:0000256" key="3">
    <source>
        <dbReference type="ARBA" id="ARBA00022679"/>
    </source>
</evidence>
<dbReference type="EC" id="2.7.7.48" evidence="8"/>
<evidence type="ECO:0000256" key="7">
    <source>
        <dbReference type="ARBA" id="ARBA00048744"/>
    </source>
</evidence>
<evidence type="ECO:0000259" key="11">
    <source>
        <dbReference type="Pfam" id="PF24823"/>
    </source>
</evidence>
<evidence type="ECO:0000259" key="13">
    <source>
        <dbReference type="Pfam" id="PF26253"/>
    </source>
</evidence>
<comment type="caution">
    <text evidence="14">The sequence shown here is derived from an EMBL/GenBank/DDBJ whole genome shotgun (WGS) entry which is preliminary data.</text>
</comment>
<dbReference type="InterPro" id="IPR035979">
    <property type="entry name" value="RBD_domain_sf"/>
</dbReference>
<comment type="catalytic activity">
    <reaction evidence="7 8">
        <text>RNA(n) + a ribonucleoside 5'-triphosphate = RNA(n+1) + diphosphate</text>
        <dbReference type="Rhea" id="RHEA:21248"/>
        <dbReference type="Rhea" id="RHEA-COMP:14527"/>
        <dbReference type="Rhea" id="RHEA-COMP:17342"/>
        <dbReference type="ChEBI" id="CHEBI:33019"/>
        <dbReference type="ChEBI" id="CHEBI:61557"/>
        <dbReference type="ChEBI" id="CHEBI:140395"/>
        <dbReference type="EC" id="2.7.7.48"/>
    </reaction>
</comment>
<dbReference type="GO" id="GO:0030422">
    <property type="term" value="P:siRNA processing"/>
    <property type="evidence" value="ECO:0007669"/>
    <property type="project" value="TreeGrafter"/>
</dbReference>
<comment type="similarity">
    <text evidence="1 8">Belongs to the RdRP family.</text>
</comment>
<evidence type="ECO:0000313" key="14">
    <source>
        <dbReference type="EMBL" id="KAJ4745033.1"/>
    </source>
</evidence>
<dbReference type="InterPro" id="IPR057590">
    <property type="entry name" value="PH_RDR1/2-like"/>
</dbReference>
<dbReference type="Pfam" id="PF05183">
    <property type="entry name" value="RdRP"/>
    <property type="match status" value="1"/>
</dbReference>
<dbReference type="GO" id="GO:0003723">
    <property type="term" value="F:RNA binding"/>
    <property type="evidence" value="ECO:0007669"/>
    <property type="project" value="UniProtKB-KW"/>
</dbReference>
<dbReference type="InterPro" id="IPR012677">
    <property type="entry name" value="Nucleotide-bd_a/b_plait_sf"/>
</dbReference>
<dbReference type="Proteomes" id="UP001140206">
    <property type="component" value="Chromosome 5"/>
</dbReference>
<protein>
    <recommendedName>
        <fullName evidence="8">RNA-dependent RNA polymerase</fullName>
        <ecNumber evidence="8">2.7.7.48</ecNumber>
    </recommendedName>
</protein>
<dbReference type="AlphaFoldDB" id="A0AAV8BPF1"/>
<evidence type="ECO:0000256" key="8">
    <source>
        <dbReference type="RuleBase" id="RU363098"/>
    </source>
</evidence>
<evidence type="ECO:0000256" key="6">
    <source>
        <dbReference type="ARBA" id="ARBA00023158"/>
    </source>
</evidence>
<feature type="domain" description="RDRP C-terminal head" evidence="13">
    <location>
        <begin position="1058"/>
        <end position="1196"/>
    </location>
</feature>
<keyword evidence="5 8" id="KW-0694">RNA-binding</keyword>
<keyword evidence="15" id="KW-1185">Reference proteome</keyword>
<dbReference type="InterPro" id="IPR058752">
    <property type="entry name" value="RDRP_C_head"/>
</dbReference>
<dbReference type="SUPFAM" id="SSF54928">
    <property type="entry name" value="RNA-binding domain, RBD"/>
    <property type="match status" value="1"/>
</dbReference>
<feature type="domain" description="RDRP helical" evidence="12">
    <location>
        <begin position="365"/>
        <end position="437"/>
    </location>
</feature>
<dbReference type="Gene3D" id="3.30.70.330">
    <property type="match status" value="1"/>
</dbReference>
<name>A0AAV8BPF1_9POAL</name>
<dbReference type="Pfam" id="PF26252">
    <property type="entry name" value="RdRP_helical"/>
    <property type="match status" value="1"/>
</dbReference>
<proteinExistence type="inferred from homology"/>
<dbReference type="GO" id="GO:0003968">
    <property type="term" value="F:RNA-directed RNA polymerase activity"/>
    <property type="evidence" value="ECO:0007669"/>
    <property type="project" value="UniProtKB-KW"/>
</dbReference>
<dbReference type="GO" id="GO:0031380">
    <property type="term" value="C:nuclear RNA-directed RNA polymerase complex"/>
    <property type="evidence" value="ECO:0007669"/>
    <property type="project" value="TreeGrafter"/>
</dbReference>
<dbReference type="PANTHER" id="PTHR23079">
    <property type="entry name" value="RNA-DEPENDENT RNA POLYMERASE"/>
    <property type="match status" value="1"/>
</dbReference>
<dbReference type="EMBL" id="JAMFTS010000005">
    <property type="protein sequence ID" value="KAJ4745033.1"/>
    <property type="molecule type" value="Genomic_DNA"/>
</dbReference>
<comment type="function">
    <text evidence="8">Probably involved in the RNA silencing pathway and required for the generation of small interfering RNAs (siRNAs).</text>
</comment>
<dbReference type="Pfam" id="PF24823">
    <property type="entry name" value="PH_RDR2"/>
    <property type="match status" value="1"/>
</dbReference>
<keyword evidence="3 8" id="KW-0808">Transferase</keyword>
<evidence type="ECO:0000256" key="2">
    <source>
        <dbReference type="ARBA" id="ARBA00022484"/>
    </source>
</evidence>
<gene>
    <name evidence="14" type="ORF">LUZ62_079438</name>
</gene>